<dbReference type="AlphaFoldDB" id="A0AAU9TPG3"/>
<reference evidence="1" key="1">
    <citation type="submission" date="2022-03" db="EMBL/GenBank/DDBJ databases">
        <authorList>
            <person name="Tunstrom K."/>
        </authorList>
    </citation>
    <scope>NUCLEOTIDE SEQUENCE</scope>
</reference>
<dbReference type="Proteomes" id="UP001153954">
    <property type="component" value="Unassembled WGS sequence"/>
</dbReference>
<dbReference type="PANTHER" id="PTHR46060:SF1">
    <property type="entry name" value="MARINER MOS1 TRANSPOSASE-LIKE PROTEIN"/>
    <property type="match status" value="1"/>
</dbReference>
<dbReference type="EMBL" id="CAKOGL010000006">
    <property type="protein sequence ID" value="CAH2087435.1"/>
    <property type="molecule type" value="Genomic_DNA"/>
</dbReference>
<dbReference type="Gene3D" id="1.10.10.1450">
    <property type="match status" value="1"/>
</dbReference>
<dbReference type="PANTHER" id="PTHR46060">
    <property type="entry name" value="MARINER MOS1 TRANSPOSASE-LIKE PROTEIN"/>
    <property type="match status" value="1"/>
</dbReference>
<evidence type="ECO:0000313" key="1">
    <source>
        <dbReference type="EMBL" id="CAH2087435.1"/>
    </source>
</evidence>
<name>A0AAU9TPG3_EUPED</name>
<evidence type="ECO:0008006" key="3">
    <source>
        <dbReference type="Google" id="ProtNLM"/>
    </source>
</evidence>
<organism evidence="1 2">
    <name type="scientific">Euphydryas editha</name>
    <name type="common">Edith's checkerspot</name>
    <dbReference type="NCBI Taxonomy" id="104508"/>
    <lineage>
        <taxon>Eukaryota</taxon>
        <taxon>Metazoa</taxon>
        <taxon>Ecdysozoa</taxon>
        <taxon>Arthropoda</taxon>
        <taxon>Hexapoda</taxon>
        <taxon>Insecta</taxon>
        <taxon>Pterygota</taxon>
        <taxon>Neoptera</taxon>
        <taxon>Endopterygota</taxon>
        <taxon>Lepidoptera</taxon>
        <taxon>Glossata</taxon>
        <taxon>Ditrysia</taxon>
        <taxon>Papilionoidea</taxon>
        <taxon>Nymphalidae</taxon>
        <taxon>Nymphalinae</taxon>
        <taxon>Euphydryas</taxon>
    </lineage>
</organism>
<accession>A0AAU9TPG3</accession>
<keyword evidence="2" id="KW-1185">Reference proteome</keyword>
<evidence type="ECO:0000313" key="2">
    <source>
        <dbReference type="Proteomes" id="UP001153954"/>
    </source>
</evidence>
<proteinExistence type="predicted"/>
<comment type="caution">
    <text evidence="1">The sequence shown here is derived from an EMBL/GenBank/DDBJ whole genome shotgun (WGS) entry which is preliminary data.</text>
</comment>
<gene>
    <name evidence="1" type="ORF">EEDITHA_LOCUS3698</name>
</gene>
<sequence length="103" mass="12009">MVKIEHRAMIKFLTKRRKNAQTVFNEMETIYGEQCPSKSIIYKWYGLFNHSRKSTEDDPHSERPVVATTSDIVEKVKKIVMEDSQLKKNQFFVLVGVSDTTIL</sequence>
<protein>
    <recommendedName>
        <fullName evidence="3">Mos1 transposase HTH domain-containing protein</fullName>
    </recommendedName>
</protein>
<dbReference type="InterPro" id="IPR052709">
    <property type="entry name" value="Transposase-MT_Hybrid"/>
</dbReference>